<dbReference type="EMBL" id="JAAEDH010000003">
    <property type="protein sequence ID" value="MBR0654301.1"/>
    <property type="molecule type" value="Genomic_DNA"/>
</dbReference>
<reference evidence="1" key="1">
    <citation type="submission" date="2020-01" db="EMBL/GenBank/DDBJ databases">
        <authorList>
            <person name="Rat A."/>
        </authorList>
    </citation>
    <scope>NUCLEOTIDE SEQUENCE</scope>
    <source>
        <strain evidence="1">LMG 28251</strain>
    </source>
</reference>
<organism evidence="1 2">
    <name type="scientific">Plastoroseomonas arctica</name>
    <dbReference type="NCBI Taxonomy" id="1509237"/>
    <lineage>
        <taxon>Bacteria</taxon>
        <taxon>Pseudomonadati</taxon>
        <taxon>Pseudomonadota</taxon>
        <taxon>Alphaproteobacteria</taxon>
        <taxon>Acetobacterales</taxon>
        <taxon>Acetobacteraceae</taxon>
        <taxon>Plastoroseomonas</taxon>
    </lineage>
</organism>
<dbReference type="Proteomes" id="UP001196068">
    <property type="component" value="Unassembled WGS sequence"/>
</dbReference>
<evidence type="ECO:0000313" key="1">
    <source>
        <dbReference type="EMBL" id="MBR0654301.1"/>
    </source>
</evidence>
<dbReference type="RefSeq" id="WP_211873117.1">
    <property type="nucleotide sequence ID" value="NZ_JAAEDH010000003.1"/>
</dbReference>
<name>A0AAF1JV24_9PROT</name>
<evidence type="ECO:0000313" key="2">
    <source>
        <dbReference type="Proteomes" id="UP001196068"/>
    </source>
</evidence>
<gene>
    <name evidence="1" type="ORF">GXW79_04320</name>
</gene>
<comment type="caution">
    <text evidence="1">The sequence shown here is derived from an EMBL/GenBank/DDBJ whole genome shotgun (WGS) entry which is preliminary data.</text>
</comment>
<accession>A0AAF1JV24</accession>
<sequence>MGVMTVTLAMAPGPGFPEGSPAHRYILALALDGDGRPDAPAWIADEEPWPAMRIRPGETDIRGDVQYDEDSGWSLRFFNQADDRSDAPATGLTVHETLRPGAYVTVNEPEGEARSFRVVGVEAV</sequence>
<proteinExistence type="predicted"/>
<reference evidence="1" key="2">
    <citation type="journal article" date="2021" name="Syst. Appl. Microbiol.">
        <title>Roseomonas hellenica sp. nov., isolated from roots of wild-growing Alkanna tinctoria.</title>
        <authorList>
            <person name="Rat A."/>
            <person name="Naranjo H.D."/>
            <person name="Lebbe L."/>
            <person name="Cnockaert M."/>
            <person name="Krigas N."/>
            <person name="Grigoriadou K."/>
            <person name="Maloupa E."/>
            <person name="Willems A."/>
        </authorList>
    </citation>
    <scope>NUCLEOTIDE SEQUENCE</scope>
    <source>
        <strain evidence="1">LMG 28251</strain>
    </source>
</reference>
<dbReference type="AlphaFoldDB" id="A0AAF1JV24"/>
<keyword evidence="2" id="KW-1185">Reference proteome</keyword>
<protein>
    <submittedName>
        <fullName evidence="1">Uncharacterized protein</fullName>
    </submittedName>
</protein>